<feature type="compositionally biased region" description="Basic and acidic residues" evidence="1">
    <location>
        <begin position="116"/>
        <end position="125"/>
    </location>
</feature>
<organism evidence="2">
    <name type="scientific">Heliothis virescens</name>
    <name type="common">Tobacco budworm moth</name>
    <dbReference type="NCBI Taxonomy" id="7102"/>
    <lineage>
        <taxon>Eukaryota</taxon>
        <taxon>Metazoa</taxon>
        <taxon>Ecdysozoa</taxon>
        <taxon>Arthropoda</taxon>
        <taxon>Hexapoda</taxon>
        <taxon>Insecta</taxon>
        <taxon>Pterygota</taxon>
        <taxon>Neoptera</taxon>
        <taxon>Endopterygota</taxon>
        <taxon>Lepidoptera</taxon>
        <taxon>Glossata</taxon>
        <taxon>Ditrysia</taxon>
        <taxon>Noctuoidea</taxon>
        <taxon>Noctuidae</taxon>
        <taxon>Heliothinae</taxon>
        <taxon>Heliothis</taxon>
    </lineage>
</organism>
<feature type="compositionally biased region" description="Basic and acidic residues" evidence="1">
    <location>
        <begin position="58"/>
        <end position="77"/>
    </location>
</feature>
<dbReference type="AlphaFoldDB" id="A0A2A4JUT4"/>
<gene>
    <name evidence="2" type="ORF">B5V51_10966</name>
</gene>
<feature type="region of interest" description="Disordered" evidence="1">
    <location>
        <begin position="158"/>
        <end position="229"/>
    </location>
</feature>
<sequence>MCTCARRCVSLDIILAVRRCGGACRTSVVLAGGGRRAARRRPPSHAGRQQARAATSGHENEVERRRNSHQPERDTDSPKAGSTKKQDSKPKRRARTARARAAAGWAASSPAVGRPPTDDPPRRQEPPLTRTPPSALTQRVPRFVSDIRKSYVDVFTGRRGARAPPAPGRPAGRGAAPLAPTLLRAGPTRGAGGDTAGGYRSDDSLPTPSNSESLPSPIQDPRTRRGGVYDVHGGQQQEAYEQSGIYAREPLVTKSFRDVINIML</sequence>
<evidence type="ECO:0000256" key="1">
    <source>
        <dbReference type="SAM" id="MobiDB-lite"/>
    </source>
</evidence>
<evidence type="ECO:0000313" key="2">
    <source>
        <dbReference type="EMBL" id="PCG75785.1"/>
    </source>
</evidence>
<feature type="compositionally biased region" description="Low complexity" evidence="1">
    <location>
        <begin position="169"/>
        <end position="188"/>
    </location>
</feature>
<comment type="caution">
    <text evidence="2">The sequence shown here is derived from an EMBL/GenBank/DDBJ whole genome shotgun (WGS) entry which is preliminary data.</text>
</comment>
<protein>
    <submittedName>
        <fullName evidence="2">Uncharacterized protein</fullName>
    </submittedName>
</protein>
<accession>A0A2A4JUT4</accession>
<dbReference type="EMBL" id="NWSH01000539">
    <property type="protein sequence ID" value="PCG75785.1"/>
    <property type="molecule type" value="Genomic_DNA"/>
</dbReference>
<feature type="compositionally biased region" description="Polar residues" evidence="1">
    <location>
        <begin position="204"/>
        <end position="216"/>
    </location>
</feature>
<name>A0A2A4JUT4_HELVI</name>
<reference evidence="2" key="1">
    <citation type="submission" date="2017-09" db="EMBL/GenBank/DDBJ databases">
        <title>Contemporary evolution of a Lepidopteran species, Heliothis virescens, in response to modern agricultural practices.</title>
        <authorList>
            <person name="Fritz M.L."/>
            <person name="Deyonke A.M."/>
            <person name="Papanicolaou A."/>
            <person name="Micinski S."/>
            <person name="Westbrook J."/>
            <person name="Gould F."/>
        </authorList>
    </citation>
    <scope>NUCLEOTIDE SEQUENCE [LARGE SCALE GENOMIC DNA]</scope>
    <source>
        <strain evidence="2">HvINT-</strain>
        <tissue evidence="2">Whole body</tissue>
    </source>
</reference>
<feature type="region of interest" description="Disordered" evidence="1">
    <location>
        <begin position="32"/>
        <end position="142"/>
    </location>
</feature>
<proteinExistence type="predicted"/>